<keyword evidence="1" id="KW-0472">Membrane</keyword>
<dbReference type="EMBL" id="CAFBMR010000091">
    <property type="protein sequence ID" value="CAB4925070.1"/>
    <property type="molecule type" value="Genomic_DNA"/>
</dbReference>
<sequence>MTVIDSPATGLADSKPPKVARVRHAAIAASAGIATGLLVGLAVALAGRWT</sequence>
<name>A0A6J7I2W5_9ZZZZ</name>
<organism evidence="2">
    <name type="scientific">freshwater metagenome</name>
    <dbReference type="NCBI Taxonomy" id="449393"/>
    <lineage>
        <taxon>unclassified sequences</taxon>
        <taxon>metagenomes</taxon>
        <taxon>ecological metagenomes</taxon>
    </lineage>
</organism>
<accession>A0A6J7I2W5</accession>
<keyword evidence="1" id="KW-0812">Transmembrane</keyword>
<evidence type="ECO:0000256" key="1">
    <source>
        <dbReference type="SAM" id="Phobius"/>
    </source>
</evidence>
<protein>
    <submittedName>
        <fullName evidence="2">Unannotated protein</fullName>
    </submittedName>
</protein>
<feature type="transmembrane region" description="Helical" evidence="1">
    <location>
        <begin position="25"/>
        <end position="47"/>
    </location>
</feature>
<evidence type="ECO:0000313" key="2">
    <source>
        <dbReference type="EMBL" id="CAB4925070.1"/>
    </source>
</evidence>
<dbReference type="AlphaFoldDB" id="A0A6J7I2W5"/>
<proteinExistence type="predicted"/>
<keyword evidence="1" id="KW-1133">Transmembrane helix</keyword>
<gene>
    <name evidence="2" type="ORF">UFOPK3610_01630</name>
</gene>
<reference evidence="2" key="1">
    <citation type="submission" date="2020-05" db="EMBL/GenBank/DDBJ databases">
        <authorList>
            <person name="Chiriac C."/>
            <person name="Salcher M."/>
            <person name="Ghai R."/>
            <person name="Kavagutti S V."/>
        </authorList>
    </citation>
    <scope>NUCLEOTIDE SEQUENCE</scope>
</reference>